<dbReference type="EMBL" id="VSFF01000003">
    <property type="protein sequence ID" value="TYC16516.1"/>
    <property type="molecule type" value="Genomic_DNA"/>
</dbReference>
<comment type="caution">
    <text evidence="2">The sequence shown here is derived from an EMBL/GenBank/DDBJ whole genome shotgun (WGS) entry which is preliminary data.</text>
</comment>
<dbReference type="OrthoDB" id="3457546at2"/>
<keyword evidence="1" id="KW-0472">Membrane</keyword>
<keyword evidence="1" id="KW-0812">Transmembrane</keyword>
<dbReference type="AlphaFoldDB" id="A0A5D0UFH4"/>
<keyword evidence="3" id="KW-1185">Reference proteome</keyword>
<reference evidence="2 3" key="1">
    <citation type="submission" date="2019-08" db="EMBL/GenBank/DDBJ databases">
        <title>Actinomadura sp. nov. CYP1-5 isolated from mountain soil.</title>
        <authorList>
            <person name="Songsumanus A."/>
            <person name="Kuncharoen N."/>
            <person name="Kudo T."/>
            <person name="Yuki M."/>
            <person name="Igarashi Y."/>
            <person name="Tanasupawat S."/>
        </authorList>
    </citation>
    <scope>NUCLEOTIDE SEQUENCE [LARGE SCALE GENOMIC DNA]</scope>
    <source>
        <strain evidence="2 3">GKU157</strain>
    </source>
</reference>
<proteinExistence type="predicted"/>
<name>A0A5D0UFH4_9ACTN</name>
<feature type="transmembrane region" description="Helical" evidence="1">
    <location>
        <begin position="56"/>
        <end position="75"/>
    </location>
</feature>
<gene>
    <name evidence="2" type="ORF">FXF65_07915</name>
</gene>
<dbReference type="RefSeq" id="WP_148349071.1">
    <property type="nucleotide sequence ID" value="NZ_VSFF01000003.1"/>
</dbReference>
<evidence type="ECO:0000256" key="1">
    <source>
        <dbReference type="SAM" id="Phobius"/>
    </source>
</evidence>
<organism evidence="2 3">
    <name type="scientific">Actinomadura syzygii</name>
    <dbReference type="NCBI Taxonomy" id="1427538"/>
    <lineage>
        <taxon>Bacteria</taxon>
        <taxon>Bacillati</taxon>
        <taxon>Actinomycetota</taxon>
        <taxon>Actinomycetes</taxon>
        <taxon>Streptosporangiales</taxon>
        <taxon>Thermomonosporaceae</taxon>
        <taxon>Actinomadura</taxon>
    </lineage>
</organism>
<accession>A0A5D0UFH4</accession>
<evidence type="ECO:0000313" key="2">
    <source>
        <dbReference type="EMBL" id="TYC16516.1"/>
    </source>
</evidence>
<protein>
    <submittedName>
        <fullName evidence="2">Uncharacterized protein</fullName>
    </submittedName>
</protein>
<feature type="transmembrane region" description="Helical" evidence="1">
    <location>
        <begin position="24"/>
        <end position="44"/>
    </location>
</feature>
<evidence type="ECO:0000313" key="3">
    <source>
        <dbReference type="Proteomes" id="UP000322634"/>
    </source>
</evidence>
<keyword evidence="1" id="KW-1133">Transmembrane helix</keyword>
<dbReference type="Proteomes" id="UP000322634">
    <property type="component" value="Unassembled WGS sequence"/>
</dbReference>
<sequence length="338" mass="35438">MSVPPPSVPPQELRVAPGRSAYRWPLRIGLAALALAALTVLAARTGLRDADGARQIVVLLVAGASAAVAWAAVIFRTRLVVTIDAKGLVLRRGGARAAVPVSALDAIGIAWPVADPVWTVWFDPAAAPGIAAVTKAESGVAPLLASRLLPPGRLDAVRDAATGTLGVPWRVVDDAGEEVQPPTPNALTRADRVTVDDRGRYRSERGGALLAVACGGRRTVVLRDPHTARLLVFKRPPLGRDRMRVLDADGRLIGRIRGSREPSFHAADGMLLGATRGDGGRYVVTGVDGRESASLRRAQGGADDEGRWRLHRSPSAPAALRALTLALPLLVGVASRPS</sequence>